<dbReference type="STRING" id="1891671.SAMN06295885_3270"/>
<evidence type="ECO:0000313" key="2">
    <source>
        <dbReference type="Proteomes" id="UP000193711"/>
    </source>
</evidence>
<accession>A0A1X7PDF6</accession>
<gene>
    <name evidence="1" type="ORF">SAMN06295885_3270</name>
</gene>
<evidence type="ECO:0000313" key="1">
    <source>
        <dbReference type="EMBL" id="SMH49312.1"/>
    </source>
</evidence>
<dbReference type="AlphaFoldDB" id="A0A1X7PDF6"/>
<organism evidence="1 2">
    <name type="scientific">Rathayibacter oskolensis</name>
    <dbReference type="NCBI Taxonomy" id="1891671"/>
    <lineage>
        <taxon>Bacteria</taxon>
        <taxon>Bacillati</taxon>
        <taxon>Actinomycetota</taxon>
        <taxon>Actinomycetes</taxon>
        <taxon>Micrococcales</taxon>
        <taxon>Microbacteriaceae</taxon>
        <taxon>Rathayibacter</taxon>
    </lineage>
</organism>
<dbReference type="OrthoDB" id="5124265at2"/>
<sequence length="425" mass="45178">MTELLISRDGDLVVVAPVGFPASLERRHTLVALSGGHVAFAVDEPEPDLRAVIHDLDAAMWWLPLVLGAEVAESAATAGSEPITRSPEEAAHPLRATLLRLGLALWLRRWWPTRTDTIPKLPAWLLDVEAGDVAFDCEVALGDDDALARLLLEPQVAPLGALRLRHQSLLGGRPLLVYADSILQRAAHALLESGDPDSDGYAELAEAEARAGREDELVARELDDLDLELLTIPVDERAMRASSGSSADRFGSAGGADLSGSASVDPLAVPPRVVSAEDDAVRWQIFEFDGRRQFRVMVDADAGAVERRLPLGGLFARVDYGDGLVAGVALTAVAGGYDGETDLDATARLSEVLVTVYSDAVGADGFTPRSEAERSADRAAIAAVVDARVDQARRAVSRGTVPEGAWADPFLAELRAAGLDLGDER</sequence>
<dbReference type="EMBL" id="FXBM01000003">
    <property type="protein sequence ID" value="SMH49312.1"/>
    <property type="molecule type" value="Genomic_DNA"/>
</dbReference>
<reference evidence="2" key="1">
    <citation type="submission" date="2017-04" db="EMBL/GenBank/DDBJ databases">
        <authorList>
            <person name="Varghese N."/>
            <person name="Submissions S."/>
        </authorList>
    </citation>
    <scope>NUCLEOTIDE SEQUENCE [LARGE SCALE GENOMIC DNA]</scope>
    <source>
        <strain evidence="2">VKM Ac-2121</strain>
    </source>
</reference>
<dbReference type="RefSeq" id="WP_085477657.1">
    <property type="nucleotide sequence ID" value="NZ_FXBM01000003.1"/>
</dbReference>
<name>A0A1X7PDF6_9MICO</name>
<protein>
    <submittedName>
        <fullName evidence="1">Uncharacterized protein</fullName>
    </submittedName>
</protein>
<dbReference type="Proteomes" id="UP000193711">
    <property type="component" value="Unassembled WGS sequence"/>
</dbReference>
<proteinExistence type="predicted"/>
<keyword evidence="2" id="KW-1185">Reference proteome</keyword>